<dbReference type="InterPro" id="IPR011081">
    <property type="entry name" value="Big_4"/>
</dbReference>
<keyword evidence="4" id="KW-1185">Reference proteome</keyword>
<dbReference type="PROSITE" id="PS50853">
    <property type="entry name" value="FN3"/>
    <property type="match status" value="1"/>
</dbReference>
<dbReference type="PANTHER" id="PTHR34677:SF3">
    <property type="entry name" value="BACTERIAL IG-LIKE DOMAIN-CONTAINING PROTEIN"/>
    <property type="match status" value="1"/>
</dbReference>
<evidence type="ECO:0000313" key="3">
    <source>
        <dbReference type="EMBL" id="MCX2741153.1"/>
    </source>
</evidence>
<dbReference type="PANTHER" id="PTHR34677">
    <property type="match status" value="1"/>
</dbReference>
<dbReference type="InterPro" id="IPR044048">
    <property type="entry name" value="Big_12"/>
</dbReference>
<dbReference type="InterPro" id="IPR026341">
    <property type="entry name" value="T9SS_type_B"/>
</dbReference>
<proteinExistence type="predicted"/>
<dbReference type="EMBL" id="JAPFQO010000009">
    <property type="protein sequence ID" value="MCX2741153.1"/>
    <property type="molecule type" value="Genomic_DNA"/>
</dbReference>
<evidence type="ECO:0000259" key="2">
    <source>
        <dbReference type="PROSITE" id="PS50853"/>
    </source>
</evidence>
<comment type="caution">
    <text evidence="3">The sequence shown here is derived from an EMBL/GenBank/DDBJ whole genome shotgun (WGS) entry which is preliminary data.</text>
</comment>
<dbReference type="Pfam" id="PF00657">
    <property type="entry name" value="Lipase_GDSL"/>
    <property type="match status" value="1"/>
</dbReference>
<dbReference type="Pfam" id="PF07532">
    <property type="entry name" value="Big_4"/>
    <property type="match status" value="1"/>
</dbReference>
<dbReference type="Proteomes" id="UP001207228">
    <property type="component" value="Unassembled WGS sequence"/>
</dbReference>
<dbReference type="Gene3D" id="2.60.40.10">
    <property type="entry name" value="Immunoglobulins"/>
    <property type="match status" value="4"/>
</dbReference>
<dbReference type="InterPro" id="IPR013783">
    <property type="entry name" value="Ig-like_fold"/>
</dbReference>
<dbReference type="InterPro" id="IPR036514">
    <property type="entry name" value="SGNH_hydro_sf"/>
</dbReference>
<organism evidence="3 4">
    <name type="scientific">Pontibacter anaerobius</name>
    <dbReference type="NCBI Taxonomy" id="2993940"/>
    <lineage>
        <taxon>Bacteria</taxon>
        <taxon>Pseudomonadati</taxon>
        <taxon>Bacteroidota</taxon>
        <taxon>Cytophagia</taxon>
        <taxon>Cytophagales</taxon>
        <taxon>Hymenobacteraceae</taxon>
        <taxon>Pontibacter</taxon>
    </lineage>
</organism>
<feature type="region of interest" description="Disordered" evidence="1">
    <location>
        <begin position="318"/>
        <end position="340"/>
    </location>
</feature>
<dbReference type="NCBIfam" id="TIGR04131">
    <property type="entry name" value="Bac_Flav_CTERM"/>
    <property type="match status" value="1"/>
</dbReference>
<dbReference type="InterPro" id="IPR044016">
    <property type="entry name" value="Big_13"/>
</dbReference>
<accession>A0ABT3RI49</accession>
<evidence type="ECO:0000313" key="4">
    <source>
        <dbReference type="Proteomes" id="UP001207228"/>
    </source>
</evidence>
<name>A0ABT3RI49_9BACT</name>
<protein>
    <submittedName>
        <fullName evidence="3">Ig-like domain-containing protein</fullName>
    </submittedName>
</protein>
<evidence type="ECO:0000256" key="1">
    <source>
        <dbReference type="SAM" id="MobiDB-lite"/>
    </source>
</evidence>
<dbReference type="Pfam" id="PF19077">
    <property type="entry name" value="Big_13"/>
    <property type="match status" value="2"/>
</dbReference>
<sequence>MLEKSNTGGEGTFTILKTFGAGVTSFRQTDLYYSQKVYYRIKATGNTGDSPYSSVASATTYPKDYKYKIMPLGDSNTEGGSSSIPAEQKASYRDRLEQLLNSSASKGKYDFVGSEKSGSALMTDTDHAGLGGARNEDLVQLIQQGYYMRWYDNVRMGLSSERNYLEAFSPDIILLHTGTNDISNEGVDNSQQTVDELEKILNEVDKYEQKSGREVTVILAKIIKTVCKGDDCYKGATASKNDIIDRYNAKMEAMANQRIKAGDRLELVDMADAKLVYDYVNFGGDMADRFHPAPKGFDKMAPVWYKVLNNLLNRELTPSDTEAPETTIASKPKALSNSNSASFSFSSNESGVTYQVSIDGGAFANAGNPYTVNGLADGEHTLRVRAIDAAGNTDATPASYTWVIDTKAPSTPVVTTPAEGAVLNTTKPTISGTADAGSTVQVYIGTKSIGTATATNGGKWNLAPATALAEGQHELTAKASDEAGNTSKSSNTRTFTVDTKAPETMIASGPGAATNSSEASFSFSSNEKNVTYEVSLDGGAYSAAESSYTAKGLAEGKHTLAVRATDAAGNTDPTPATHTWEIDSKAPEAPSIAGVSEDRGPLDDDHVTADNTVILYGRAEAGAEVAVLEQGRVIGKTTAKNDGSWEYSHEGTALKQGAYTFTATATDVAGNTSEASADFGVTIELTSPEVTLSTASTSPVKETFSISITFTEEVYDLTVADFEVLNAKLEDFKSTDKVSYTATVVPVANGQVRIKLPAGKVTDLAGNSNKASNLLEITYDASAPQGYAVAFGTDKVDVNNQTNISLQISGAEKGATYFYNVSSNNGGEPVTGSATVAANDFSIPDLDLSGLSDGLLTATLYLVDEAGNQGQEVTSQVEKLTKDITVVQSLTDITVLFKTEFAAIGLPEEVEVSYTDGDKEPLKVTWNQGDYNGEIPGSYVVMGQLELKENTSNSKNMMASVTVVVEPNQPPTELSLSDDTFQPDAQPDEVIGTFSTTDPDDSEFTYTLVNGQGANDNDLFELLNNNELHLRSNQGLSGKSIFSIRVRSTDPYDNVIEKTFTLTKSLYEPEGGIELVNAFSPDGDNINDTWLVPELRYYNSIEVQIFDRAGVLLFKTSDPEKGWDGRGRDGRIIAGSYFYIIQIRDIDLVQKGVLTVLK</sequence>
<dbReference type="NCBIfam" id="NF033510">
    <property type="entry name" value="Ca_tandemer"/>
    <property type="match status" value="2"/>
</dbReference>
<dbReference type="Pfam" id="PF19078">
    <property type="entry name" value="Big_12"/>
    <property type="match status" value="1"/>
</dbReference>
<reference evidence="3 4" key="1">
    <citation type="submission" date="2022-11" db="EMBL/GenBank/DDBJ databases">
        <title>The characterization of three novel Bacteroidetes species and genomic analysis of their roles in tidal elemental geochemical cycles.</title>
        <authorList>
            <person name="Ma K.-J."/>
        </authorList>
    </citation>
    <scope>NUCLEOTIDE SEQUENCE [LARGE SCALE GENOMIC DNA]</scope>
    <source>
        <strain evidence="3 4">M82</strain>
    </source>
</reference>
<dbReference type="InterPro" id="IPR003961">
    <property type="entry name" value="FN3_dom"/>
</dbReference>
<gene>
    <name evidence="3" type="ORF">OO017_14435</name>
</gene>
<dbReference type="Gene3D" id="3.40.50.1110">
    <property type="entry name" value="SGNH hydrolase"/>
    <property type="match status" value="1"/>
</dbReference>
<dbReference type="Pfam" id="PF13585">
    <property type="entry name" value="CHU_C"/>
    <property type="match status" value="1"/>
</dbReference>
<feature type="domain" description="Fibronectin type-III" evidence="2">
    <location>
        <begin position="1"/>
        <end position="63"/>
    </location>
</feature>
<dbReference type="SUPFAM" id="SSF52266">
    <property type="entry name" value="SGNH hydrolase"/>
    <property type="match status" value="1"/>
</dbReference>
<dbReference type="InterPro" id="IPR001087">
    <property type="entry name" value="GDSL"/>
</dbReference>
<dbReference type="RefSeq" id="WP_266053262.1">
    <property type="nucleotide sequence ID" value="NZ_JAPFQO010000009.1"/>
</dbReference>